<keyword evidence="2" id="KW-0732">Signal</keyword>
<evidence type="ECO:0000256" key="1">
    <source>
        <dbReference type="ARBA" id="ARBA00001974"/>
    </source>
</evidence>
<dbReference type="InterPro" id="IPR016169">
    <property type="entry name" value="FAD-bd_PCMH_sub2"/>
</dbReference>
<dbReference type="AlphaFoldDB" id="A0A453A7C8"/>
<dbReference type="EnsemblPlants" id="AET2Gv20011700.1">
    <property type="protein sequence ID" value="AET2Gv20011700.1"/>
    <property type="gene ID" value="AET2Gv20011700"/>
</dbReference>
<organism evidence="4 5">
    <name type="scientific">Aegilops tauschii subsp. strangulata</name>
    <name type="common">Goatgrass</name>
    <dbReference type="NCBI Taxonomy" id="200361"/>
    <lineage>
        <taxon>Eukaryota</taxon>
        <taxon>Viridiplantae</taxon>
        <taxon>Streptophyta</taxon>
        <taxon>Embryophyta</taxon>
        <taxon>Tracheophyta</taxon>
        <taxon>Spermatophyta</taxon>
        <taxon>Magnoliopsida</taxon>
        <taxon>Liliopsida</taxon>
        <taxon>Poales</taxon>
        <taxon>Poaceae</taxon>
        <taxon>BOP clade</taxon>
        <taxon>Pooideae</taxon>
        <taxon>Triticodae</taxon>
        <taxon>Triticeae</taxon>
        <taxon>Triticinae</taxon>
        <taxon>Aegilops</taxon>
    </lineage>
</organism>
<proteinExistence type="predicted"/>
<comment type="cofactor">
    <cofactor evidence="1">
        <name>FAD</name>
        <dbReference type="ChEBI" id="CHEBI:57692"/>
    </cofactor>
</comment>
<dbReference type="GO" id="GO:0016491">
    <property type="term" value="F:oxidoreductase activity"/>
    <property type="evidence" value="ECO:0007669"/>
    <property type="project" value="UniProtKB-ARBA"/>
</dbReference>
<dbReference type="GO" id="GO:0071949">
    <property type="term" value="F:FAD binding"/>
    <property type="evidence" value="ECO:0007669"/>
    <property type="project" value="InterPro"/>
</dbReference>
<keyword evidence="5" id="KW-1185">Reference proteome</keyword>
<accession>A0A453A7C8</accession>
<reference evidence="5" key="2">
    <citation type="journal article" date="2017" name="Nat. Plants">
        <title>The Aegilops tauschii genome reveals multiple impacts of transposons.</title>
        <authorList>
            <person name="Zhao G."/>
            <person name="Zou C."/>
            <person name="Li K."/>
            <person name="Wang K."/>
            <person name="Li T."/>
            <person name="Gao L."/>
            <person name="Zhang X."/>
            <person name="Wang H."/>
            <person name="Yang Z."/>
            <person name="Liu X."/>
            <person name="Jiang W."/>
            <person name="Mao L."/>
            <person name="Kong X."/>
            <person name="Jiao Y."/>
            <person name="Jia J."/>
        </authorList>
    </citation>
    <scope>NUCLEOTIDE SEQUENCE [LARGE SCALE GENOMIC DNA]</scope>
    <source>
        <strain evidence="5">cv. AL8/78</strain>
    </source>
</reference>
<feature type="signal peptide" evidence="2">
    <location>
        <begin position="1"/>
        <end position="34"/>
    </location>
</feature>
<evidence type="ECO:0000256" key="2">
    <source>
        <dbReference type="SAM" id="SignalP"/>
    </source>
</evidence>
<dbReference type="InterPro" id="IPR016167">
    <property type="entry name" value="FAD-bd_PCMH_sub1"/>
</dbReference>
<dbReference type="Gramene" id="AET2Gv20011700.1">
    <property type="protein sequence ID" value="AET2Gv20011700.1"/>
    <property type="gene ID" value="AET2Gv20011700"/>
</dbReference>
<reference evidence="4" key="4">
    <citation type="submission" date="2019-03" db="UniProtKB">
        <authorList>
            <consortium name="EnsemblPlants"/>
        </authorList>
    </citation>
    <scope>IDENTIFICATION</scope>
</reference>
<evidence type="ECO:0000259" key="3">
    <source>
        <dbReference type="PROSITE" id="PS51387"/>
    </source>
</evidence>
<dbReference type="InterPro" id="IPR006094">
    <property type="entry name" value="Oxid_FAD_bind_N"/>
</dbReference>
<evidence type="ECO:0000313" key="5">
    <source>
        <dbReference type="Proteomes" id="UP000015105"/>
    </source>
</evidence>
<feature type="chain" id="PRO_5019466412" description="FAD-binding PCMH-type domain-containing protein" evidence="2">
    <location>
        <begin position="35"/>
        <end position="534"/>
    </location>
</feature>
<feature type="domain" description="FAD-binding PCMH-type" evidence="3">
    <location>
        <begin position="79"/>
        <end position="255"/>
    </location>
</feature>
<dbReference type="Gene3D" id="3.30.465.10">
    <property type="match status" value="1"/>
</dbReference>
<evidence type="ECO:0000313" key="4">
    <source>
        <dbReference type="EnsemblPlants" id="AET2Gv20011700.1"/>
    </source>
</evidence>
<reference evidence="5" key="1">
    <citation type="journal article" date="2014" name="Science">
        <title>Ancient hybridizations among the ancestral genomes of bread wheat.</title>
        <authorList>
            <consortium name="International Wheat Genome Sequencing Consortium,"/>
            <person name="Marcussen T."/>
            <person name="Sandve S.R."/>
            <person name="Heier L."/>
            <person name="Spannagl M."/>
            <person name="Pfeifer M."/>
            <person name="Jakobsen K.S."/>
            <person name="Wulff B.B."/>
            <person name="Steuernagel B."/>
            <person name="Mayer K.F."/>
            <person name="Olsen O.A."/>
        </authorList>
    </citation>
    <scope>NUCLEOTIDE SEQUENCE [LARGE SCALE GENOMIC DNA]</scope>
    <source>
        <strain evidence="5">cv. AL8/78</strain>
    </source>
</reference>
<dbReference type="InterPro" id="IPR016166">
    <property type="entry name" value="FAD-bd_PCMH"/>
</dbReference>
<dbReference type="PANTHER" id="PTHR32448">
    <property type="entry name" value="OS08G0158400 PROTEIN"/>
    <property type="match status" value="1"/>
</dbReference>
<dbReference type="PROSITE" id="PS51387">
    <property type="entry name" value="FAD_PCMH"/>
    <property type="match status" value="1"/>
</dbReference>
<dbReference type="SUPFAM" id="SSF56176">
    <property type="entry name" value="FAD-binding/transporter-associated domain-like"/>
    <property type="match status" value="1"/>
</dbReference>
<reference evidence="4" key="5">
    <citation type="journal article" date="2021" name="G3 (Bethesda)">
        <title>Aegilops tauschii genome assembly Aet v5.0 features greater sequence contiguity and improved annotation.</title>
        <authorList>
            <person name="Wang L."/>
            <person name="Zhu T."/>
            <person name="Rodriguez J.C."/>
            <person name="Deal K.R."/>
            <person name="Dubcovsky J."/>
            <person name="McGuire P.E."/>
            <person name="Lux T."/>
            <person name="Spannagl M."/>
            <person name="Mayer K.F.X."/>
            <person name="Baldrich P."/>
            <person name="Meyers B.C."/>
            <person name="Huo N."/>
            <person name="Gu Y.Q."/>
            <person name="Zhou H."/>
            <person name="Devos K.M."/>
            <person name="Bennetzen J.L."/>
            <person name="Unver T."/>
            <person name="Budak H."/>
            <person name="Gulick P.J."/>
            <person name="Galiba G."/>
            <person name="Kalapos B."/>
            <person name="Nelson D.R."/>
            <person name="Li P."/>
            <person name="You F.M."/>
            <person name="Luo M.C."/>
            <person name="Dvorak J."/>
        </authorList>
    </citation>
    <scope>NUCLEOTIDE SEQUENCE [LARGE SCALE GENOMIC DNA]</scope>
    <source>
        <strain evidence="4">cv. AL8/78</strain>
    </source>
</reference>
<dbReference type="STRING" id="200361.A0A453A7C8"/>
<dbReference type="Proteomes" id="UP000015105">
    <property type="component" value="Chromosome 2D"/>
</dbReference>
<dbReference type="Gene3D" id="3.30.43.10">
    <property type="entry name" value="Uridine Diphospho-n-acetylenolpyruvylglucosamine Reductase, domain 2"/>
    <property type="match status" value="1"/>
</dbReference>
<name>A0A453A7C8_AEGTS</name>
<protein>
    <recommendedName>
        <fullName evidence="3">FAD-binding PCMH-type domain-containing protein</fullName>
    </recommendedName>
</protein>
<dbReference type="Gene3D" id="3.40.462.20">
    <property type="match status" value="1"/>
</dbReference>
<dbReference type="Pfam" id="PF01565">
    <property type="entry name" value="FAD_binding_4"/>
    <property type="match status" value="1"/>
</dbReference>
<dbReference type="InterPro" id="IPR036318">
    <property type="entry name" value="FAD-bd_PCMH-like_sf"/>
</dbReference>
<sequence>GVVATISMAKRFNLAAPLLLTLTFLFSSCSMISSSSQASPAGFLQCLTKANISVFEQGEDLFNTQLDKYIRNPKFLANTTGRPLYVVMPANAHHVQIAVRCGSLNGVPLRVRSGGHDYEGLSYRSVGIEGFAMLDMSELRTVVVDNQTSTAWVESGATLGELYYAISKASDLLGFPAGVCLTVGVGGHFSGGGFGTLMRKHGLAVGNVIDAELVDANGTLLNKTTMGDDVFWAIRGGGGGSFGVVLKWQVRLVPVPATVSVFKVSVSNSQGAAVQAVTKWQKVAPALPEELYIRALVQNDMAVFRAVFLGTCDALLPLVMSRSDGIPELNLRRSDCKEMTWIESVAYVNNATVEDLTKRTTSEFDSSNGFKATTDYVRRPIRREVWAKIFNKQLGQPNAQIVLVPYGGRMSNVKEDATPFPHRAGVMYSMQLYNYWPVDSGDESGNAGAVQSKWVRDMYAFMSPYVSSNSKSRGAYFNCRDLDLGPDWGPKYFNSLFGKHLGRGMGVCTRMFMKGLVMGSRFLLPFPCLVYDGN</sequence>
<reference evidence="4" key="3">
    <citation type="journal article" date="2017" name="Nature">
        <title>Genome sequence of the progenitor of the wheat D genome Aegilops tauschii.</title>
        <authorList>
            <person name="Luo M.C."/>
            <person name="Gu Y.Q."/>
            <person name="Puiu D."/>
            <person name="Wang H."/>
            <person name="Twardziok S.O."/>
            <person name="Deal K.R."/>
            <person name="Huo N."/>
            <person name="Zhu T."/>
            <person name="Wang L."/>
            <person name="Wang Y."/>
            <person name="McGuire P.E."/>
            <person name="Liu S."/>
            <person name="Long H."/>
            <person name="Ramasamy R.K."/>
            <person name="Rodriguez J.C."/>
            <person name="Van S.L."/>
            <person name="Yuan L."/>
            <person name="Wang Z."/>
            <person name="Xia Z."/>
            <person name="Xiao L."/>
            <person name="Anderson O.D."/>
            <person name="Ouyang S."/>
            <person name="Liang Y."/>
            <person name="Zimin A.V."/>
            <person name="Pertea G."/>
            <person name="Qi P."/>
            <person name="Bennetzen J.L."/>
            <person name="Dai X."/>
            <person name="Dawson M.W."/>
            <person name="Muller H.G."/>
            <person name="Kugler K."/>
            <person name="Rivarola-Duarte L."/>
            <person name="Spannagl M."/>
            <person name="Mayer K.F.X."/>
            <person name="Lu F.H."/>
            <person name="Bevan M.W."/>
            <person name="Leroy P."/>
            <person name="Li P."/>
            <person name="You F.M."/>
            <person name="Sun Q."/>
            <person name="Liu Z."/>
            <person name="Lyons E."/>
            <person name="Wicker T."/>
            <person name="Salzberg S.L."/>
            <person name="Devos K.M."/>
            <person name="Dvorak J."/>
        </authorList>
    </citation>
    <scope>NUCLEOTIDE SEQUENCE [LARGE SCALE GENOMIC DNA]</scope>
    <source>
        <strain evidence="4">cv. AL8/78</strain>
    </source>
</reference>